<organism evidence="1">
    <name type="scientific">Clostridium botulinum B str. Osaka05</name>
    <dbReference type="NCBI Taxonomy" id="1407017"/>
    <lineage>
        <taxon>Bacteria</taxon>
        <taxon>Bacillati</taxon>
        <taxon>Bacillota</taxon>
        <taxon>Clostridia</taxon>
        <taxon>Eubacteriales</taxon>
        <taxon>Clostridiaceae</taxon>
        <taxon>Clostridium</taxon>
    </lineage>
</organism>
<reference evidence="1" key="1">
    <citation type="submission" date="2013-10" db="EMBL/GenBank/DDBJ databases">
        <title>Draft genome sequence of Clostridium botulinum type B strain Osaka05.</title>
        <authorList>
            <person name="Sakaguchi Y."/>
            <person name="Hosomi K."/>
            <person name="Uchiyama J."/>
            <person name="Ogura Y."/>
            <person name="Sakaguchi M."/>
            <person name="Kohda T."/>
            <person name="Mukamoto M."/>
            <person name="Misawa N."/>
            <person name="Matsuzaki S."/>
            <person name="Hayashi T."/>
            <person name="Kozaki S."/>
        </authorList>
    </citation>
    <scope>NUCLEOTIDE SEQUENCE</scope>
    <source>
        <strain evidence="1">Osaka05</strain>
    </source>
</reference>
<sequence>MKNLLKAKGQIIGEFKGGSKLCNYRLLESKKEGLINHYITDILNNNLDEIVHIRLLDGRKEAFNSKGILEYKNDLGGSLWRVFVGDKCLDDVLWTYTDTIDEIQIVIDLIDEGEAAR</sequence>
<accession>A0A060N9K3</accession>
<protein>
    <submittedName>
        <fullName evidence="1">Chromosome undetermined scaffold_136, whole genome shotgun sequence</fullName>
    </submittedName>
</protein>
<evidence type="ECO:0000313" key="1">
    <source>
        <dbReference type="EMBL" id="BAO04924.1"/>
    </source>
</evidence>
<proteinExistence type="predicted"/>
<dbReference type="EMBL" id="BA000058">
    <property type="protein sequence ID" value="BAO04924.1"/>
    <property type="molecule type" value="Genomic_DNA"/>
</dbReference>
<dbReference type="Proteomes" id="UP000054164">
    <property type="component" value="Unassembled WGS sequence"/>
</dbReference>
<dbReference type="RefSeq" id="WP_030032009.1">
    <property type="nucleotide sequence ID" value="NZ_BA000058.1"/>
</dbReference>
<dbReference type="HOGENOM" id="CLU_2080657_0_0_9"/>
<name>A0A060N9K3_CLOBO</name>
<gene>
    <name evidence="1" type="ORF">CBO05P1_205</name>
</gene>
<dbReference type="AlphaFoldDB" id="A0A060N9K3"/>